<dbReference type="EMBL" id="BSFL01000002">
    <property type="protein sequence ID" value="GLK79658.1"/>
    <property type="molecule type" value="Genomic_DNA"/>
</dbReference>
<dbReference type="RefSeq" id="WP_271200159.1">
    <property type="nucleotide sequence ID" value="NZ_BSFL01000002.1"/>
</dbReference>
<comment type="caution">
    <text evidence="3">The sequence shown here is derived from an EMBL/GenBank/DDBJ whole genome shotgun (WGS) entry which is preliminary data.</text>
</comment>
<reference evidence="3" key="1">
    <citation type="journal article" date="2014" name="Int. J. Syst. Evol. Microbiol.">
        <title>Complete genome sequence of Corynebacterium casei LMG S-19264T (=DSM 44701T), isolated from a smear-ripened cheese.</title>
        <authorList>
            <consortium name="US DOE Joint Genome Institute (JGI-PGF)"/>
            <person name="Walter F."/>
            <person name="Albersmeier A."/>
            <person name="Kalinowski J."/>
            <person name="Ruckert C."/>
        </authorList>
    </citation>
    <scope>NUCLEOTIDE SEQUENCE</scope>
    <source>
        <strain evidence="3">VKM B-2748</strain>
    </source>
</reference>
<dbReference type="SUPFAM" id="SSF103481">
    <property type="entry name" value="Multidrug resistance efflux transporter EmrE"/>
    <property type="match status" value="2"/>
</dbReference>
<feature type="transmembrane region" description="Helical" evidence="1">
    <location>
        <begin position="153"/>
        <end position="170"/>
    </location>
</feature>
<dbReference type="Pfam" id="PF00892">
    <property type="entry name" value="EamA"/>
    <property type="match status" value="2"/>
</dbReference>
<dbReference type="InterPro" id="IPR037185">
    <property type="entry name" value="EmrE-like"/>
</dbReference>
<dbReference type="PANTHER" id="PTHR22911:SF103">
    <property type="entry name" value="BLR2811 PROTEIN"/>
    <property type="match status" value="1"/>
</dbReference>
<evidence type="ECO:0000256" key="1">
    <source>
        <dbReference type="SAM" id="Phobius"/>
    </source>
</evidence>
<dbReference type="GO" id="GO:0016020">
    <property type="term" value="C:membrane"/>
    <property type="evidence" value="ECO:0007669"/>
    <property type="project" value="InterPro"/>
</dbReference>
<feature type="transmembrane region" description="Helical" evidence="1">
    <location>
        <begin position="288"/>
        <end position="305"/>
    </location>
</feature>
<organism evidence="3 4">
    <name type="scientific">Methylopila turkensis</name>
    <dbReference type="NCBI Taxonomy" id="1437816"/>
    <lineage>
        <taxon>Bacteria</taxon>
        <taxon>Pseudomonadati</taxon>
        <taxon>Pseudomonadota</taxon>
        <taxon>Alphaproteobacteria</taxon>
        <taxon>Hyphomicrobiales</taxon>
        <taxon>Methylopilaceae</taxon>
        <taxon>Methylopila</taxon>
    </lineage>
</organism>
<feature type="transmembrane region" description="Helical" evidence="1">
    <location>
        <begin position="262"/>
        <end position="282"/>
    </location>
</feature>
<feature type="transmembrane region" description="Helical" evidence="1">
    <location>
        <begin position="176"/>
        <end position="195"/>
    </location>
</feature>
<keyword evidence="1" id="KW-0472">Membrane</keyword>
<feature type="transmembrane region" description="Helical" evidence="1">
    <location>
        <begin position="100"/>
        <end position="117"/>
    </location>
</feature>
<reference evidence="3" key="2">
    <citation type="submission" date="2023-01" db="EMBL/GenBank/DDBJ databases">
        <authorList>
            <person name="Sun Q."/>
            <person name="Evtushenko L."/>
        </authorList>
    </citation>
    <scope>NUCLEOTIDE SEQUENCE</scope>
    <source>
        <strain evidence="3">VKM B-2748</strain>
    </source>
</reference>
<feature type="domain" description="EamA" evidence="2">
    <location>
        <begin position="177"/>
        <end position="300"/>
    </location>
</feature>
<keyword evidence="4" id="KW-1185">Reference proteome</keyword>
<gene>
    <name evidence="3" type="ORF">GCM10008174_13990</name>
</gene>
<feature type="transmembrane region" description="Helical" evidence="1">
    <location>
        <begin position="207"/>
        <end position="228"/>
    </location>
</feature>
<dbReference type="InterPro" id="IPR000620">
    <property type="entry name" value="EamA_dom"/>
</dbReference>
<keyword evidence="1" id="KW-1133">Transmembrane helix</keyword>
<feature type="domain" description="EamA" evidence="2">
    <location>
        <begin position="36"/>
        <end position="167"/>
    </location>
</feature>
<dbReference type="Proteomes" id="UP001143309">
    <property type="component" value="Unassembled WGS sequence"/>
</dbReference>
<accession>A0A9W6JQ90</accession>
<dbReference type="PANTHER" id="PTHR22911">
    <property type="entry name" value="ACYL-MALONYL CONDENSING ENZYME-RELATED"/>
    <property type="match status" value="1"/>
</dbReference>
<evidence type="ECO:0000313" key="3">
    <source>
        <dbReference type="EMBL" id="GLK79658.1"/>
    </source>
</evidence>
<name>A0A9W6JQ90_9HYPH</name>
<evidence type="ECO:0000259" key="2">
    <source>
        <dbReference type="Pfam" id="PF00892"/>
    </source>
</evidence>
<proteinExistence type="predicted"/>
<evidence type="ECO:0000313" key="4">
    <source>
        <dbReference type="Proteomes" id="UP001143309"/>
    </source>
</evidence>
<protein>
    <submittedName>
        <fullName evidence="3">DMT transporter permease</fullName>
    </submittedName>
</protein>
<feature type="transmembrane region" description="Helical" evidence="1">
    <location>
        <begin position="234"/>
        <end position="255"/>
    </location>
</feature>
<feature type="transmembrane region" description="Helical" evidence="1">
    <location>
        <begin position="69"/>
        <end position="88"/>
    </location>
</feature>
<dbReference type="AlphaFoldDB" id="A0A9W6JQ90"/>
<feature type="transmembrane region" description="Helical" evidence="1">
    <location>
        <begin position="123"/>
        <end position="141"/>
    </location>
</feature>
<sequence>MSPPPSIASVETAEAVVVSPPRIRLPLPSADNTSLAIGLVVASTAFFAAGDVTAKHLAATLPGAQVAWMRYVVFATIMLVGALAVSGPRALRPKRPGLQALRAIAVAGSALFFILGLKSLDVAQATAIHFMSPVFITALSIPLLGERVGASRWAAAAAGFLGVLLVVQPFDARFTLAALLPACGALSWALGAVVTRKMADERPETTLVCSAVIGLALLSALVPFVWRTPNAHEIGVAVAMGALSTAGHGLLVLAFRKAAASALAPFSYVQLLFAGVMSYIVFARVPDVWTIVGCAVIAASGLYTARRERASAKAPKVSSRFAVEPHAIADTEAAR</sequence>
<keyword evidence="1" id="KW-0812">Transmembrane</keyword>